<accession>A0ABT2PNL6</accession>
<evidence type="ECO:0000313" key="3">
    <source>
        <dbReference type="Proteomes" id="UP001525968"/>
    </source>
</evidence>
<evidence type="ECO:0000256" key="1">
    <source>
        <dbReference type="SAM" id="SignalP"/>
    </source>
</evidence>
<sequence length="103" mass="10928">MNTKNIIAIAAIAAASFSGIASADNQSPEVWFGAEPVVTGPGLSRAEVLADLALWNRAGMNFYTLGEYGSADPAYEQRMAEYQKLRSGPEYQAEVSRLGGAAQ</sequence>
<keyword evidence="1" id="KW-0732">Signal</keyword>
<proteinExistence type="predicted"/>
<dbReference type="RefSeq" id="WP_261499936.1">
    <property type="nucleotide sequence ID" value="NZ_JAODYH010000004.1"/>
</dbReference>
<dbReference type="EMBL" id="JAODYH010000004">
    <property type="protein sequence ID" value="MCT9810802.1"/>
    <property type="molecule type" value="Genomic_DNA"/>
</dbReference>
<dbReference type="InterPro" id="IPR025421">
    <property type="entry name" value="DUF4148"/>
</dbReference>
<name>A0ABT2PNL6_9BURK</name>
<gene>
    <name evidence="2" type="ORF">N0K08_09155</name>
</gene>
<keyword evidence="3" id="KW-1185">Reference proteome</keyword>
<reference evidence="2 3" key="1">
    <citation type="submission" date="2022-09" db="EMBL/GenBank/DDBJ databases">
        <title>Draft genome of isolate Be4.</title>
        <authorList>
            <person name="Sanchez-Castro I."/>
            <person name="Martinez-Rodriguez P."/>
            <person name="Descostes M."/>
            <person name="Merroun M."/>
        </authorList>
    </citation>
    <scope>NUCLEOTIDE SEQUENCE [LARGE SCALE GENOMIC DNA]</scope>
    <source>
        <strain evidence="2 3">Be4</strain>
    </source>
</reference>
<organism evidence="2 3">
    <name type="scientific">Acidovorax bellezanensis</name>
    <dbReference type="NCBI Taxonomy" id="2976702"/>
    <lineage>
        <taxon>Bacteria</taxon>
        <taxon>Pseudomonadati</taxon>
        <taxon>Pseudomonadota</taxon>
        <taxon>Betaproteobacteria</taxon>
        <taxon>Burkholderiales</taxon>
        <taxon>Comamonadaceae</taxon>
        <taxon>Acidovorax</taxon>
    </lineage>
</organism>
<feature type="chain" id="PRO_5045916785" evidence="1">
    <location>
        <begin position="24"/>
        <end position="103"/>
    </location>
</feature>
<evidence type="ECO:0000313" key="2">
    <source>
        <dbReference type="EMBL" id="MCT9810802.1"/>
    </source>
</evidence>
<comment type="caution">
    <text evidence="2">The sequence shown here is derived from an EMBL/GenBank/DDBJ whole genome shotgun (WGS) entry which is preliminary data.</text>
</comment>
<feature type="signal peptide" evidence="1">
    <location>
        <begin position="1"/>
        <end position="23"/>
    </location>
</feature>
<protein>
    <submittedName>
        <fullName evidence="2">DUF4148 domain-containing protein</fullName>
    </submittedName>
</protein>
<dbReference type="Pfam" id="PF13663">
    <property type="entry name" value="DUF4148"/>
    <property type="match status" value="1"/>
</dbReference>
<dbReference type="Proteomes" id="UP001525968">
    <property type="component" value="Unassembled WGS sequence"/>
</dbReference>